<dbReference type="GO" id="GO:0009117">
    <property type="term" value="P:nucleotide metabolic process"/>
    <property type="evidence" value="ECO:0007669"/>
    <property type="project" value="UniProtKB-KW"/>
</dbReference>
<dbReference type="EMBL" id="UGRI01000001">
    <property type="protein sequence ID" value="SUA24627.1"/>
    <property type="molecule type" value="Genomic_DNA"/>
</dbReference>
<feature type="region of interest" description="Disordered" evidence="3">
    <location>
        <begin position="1"/>
        <end position="21"/>
    </location>
</feature>
<dbReference type="AlphaFoldDB" id="A0A378VZH3"/>
<dbReference type="GO" id="GO:0047429">
    <property type="term" value="F:nucleoside triphosphate diphosphatase activity"/>
    <property type="evidence" value="ECO:0007669"/>
    <property type="project" value="InterPro"/>
</dbReference>
<gene>
    <name evidence="4" type="primary">yhdE</name>
    <name evidence="4" type="ORF">NCTC11421_02630</name>
</gene>
<name>A0A378VZH3_NEIGO</name>
<dbReference type="InterPro" id="IPR003697">
    <property type="entry name" value="Maf-like"/>
</dbReference>
<dbReference type="Pfam" id="PF02545">
    <property type="entry name" value="Maf"/>
    <property type="match status" value="1"/>
</dbReference>
<evidence type="ECO:0000256" key="2">
    <source>
        <dbReference type="ARBA" id="ARBA00023080"/>
    </source>
</evidence>
<proteinExistence type="predicted"/>
<reference evidence="4" key="1">
    <citation type="submission" date="2018-06" db="EMBL/GenBank/DDBJ databases">
        <authorList>
            <consortium name="Pathogen Informatics"/>
            <person name="Doyle S."/>
        </authorList>
    </citation>
    <scope>NUCLEOTIDE SEQUENCE [LARGE SCALE GENOMIC DNA]</scope>
    <source>
        <strain evidence="4">NCTC11421</strain>
    </source>
</reference>
<evidence type="ECO:0000313" key="4">
    <source>
        <dbReference type="EMBL" id="SUA24627.1"/>
    </source>
</evidence>
<accession>A0A378VZH3</accession>
<dbReference type="InterPro" id="IPR029001">
    <property type="entry name" value="ITPase-like_fam"/>
</dbReference>
<evidence type="ECO:0000256" key="3">
    <source>
        <dbReference type="SAM" id="MobiDB-lite"/>
    </source>
</evidence>
<keyword evidence="2" id="KW-0546">Nucleotide metabolism</keyword>
<keyword evidence="1" id="KW-0378">Hydrolase</keyword>
<dbReference type="SUPFAM" id="SSF52972">
    <property type="entry name" value="ITPase-like"/>
    <property type="match status" value="1"/>
</dbReference>
<dbReference type="Gene3D" id="3.90.950.10">
    <property type="match status" value="1"/>
</dbReference>
<evidence type="ECO:0000256" key="1">
    <source>
        <dbReference type="ARBA" id="ARBA00022801"/>
    </source>
</evidence>
<organism evidence="4">
    <name type="scientific">Neisseria gonorrhoeae</name>
    <dbReference type="NCBI Taxonomy" id="485"/>
    <lineage>
        <taxon>Bacteria</taxon>
        <taxon>Pseudomonadati</taxon>
        <taxon>Pseudomonadota</taxon>
        <taxon>Betaproteobacteria</taxon>
        <taxon>Neisseriales</taxon>
        <taxon>Neisseriaceae</taxon>
        <taxon>Neisseria</taxon>
    </lineage>
</organism>
<sequence>MATYSRLQKPDTMPSEAPPHIKEHTVNTLYLGSGSPRRMEILTQLGYRVVKLPAGIDETVKAGETPAPYVQRMAEEKIRRL</sequence>
<protein>
    <submittedName>
        <fullName evidence="4">Maf-like protein</fullName>
    </submittedName>
</protein>